<dbReference type="OrthoDB" id="9812295at2"/>
<dbReference type="InterPro" id="IPR029039">
    <property type="entry name" value="Flavoprotein-like_sf"/>
</dbReference>
<dbReference type="InterPro" id="IPR005025">
    <property type="entry name" value="FMN_Rdtase-like_dom"/>
</dbReference>
<protein>
    <submittedName>
        <fullName evidence="2">NAD(P)H-dependent FMN reductase</fullName>
    </submittedName>
</protein>
<gene>
    <name evidence="2" type="ORF">EDF64_10673</name>
</gene>
<name>A0A4R6DH70_9MICO</name>
<dbReference type="SUPFAM" id="SSF52218">
    <property type="entry name" value="Flavoproteins"/>
    <property type="match status" value="1"/>
</dbReference>
<dbReference type="GO" id="GO:0005829">
    <property type="term" value="C:cytosol"/>
    <property type="evidence" value="ECO:0007669"/>
    <property type="project" value="TreeGrafter"/>
</dbReference>
<dbReference type="Pfam" id="PF03358">
    <property type="entry name" value="FMN_red"/>
    <property type="match status" value="1"/>
</dbReference>
<sequence length="187" mass="19454">MTNVLTLVGSLRAESINRKLAEAAEHHAPEGIELTTFDGIVDLPFYNEDIDGETPPASAVAFRAAIDAADAVLLITPEYNGTIPAVLKNALDWASRPFGASPISGKPLAVIGSAFGQYGGVWAHDDARKAAGIAGAKVLEDVKVAIPQSVVRFAETHPREDAEVTQLVQGALTALAEAAASDEQVAA</sequence>
<dbReference type="Gene3D" id="3.40.50.360">
    <property type="match status" value="1"/>
</dbReference>
<dbReference type="STRING" id="2035.RU06_05915"/>
<dbReference type="EMBL" id="SNVW01000006">
    <property type="protein sequence ID" value="TDN43900.1"/>
    <property type="molecule type" value="Genomic_DNA"/>
</dbReference>
<organism evidence="2 3">
    <name type="scientific">Curtobacterium flaccumfaciens</name>
    <dbReference type="NCBI Taxonomy" id="2035"/>
    <lineage>
        <taxon>Bacteria</taxon>
        <taxon>Bacillati</taxon>
        <taxon>Actinomycetota</taxon>
        <taxon>Actinomycetes</taxon>
        <taxon>Micrococcales</taxon>
        <taxon>Microbacteriaceae</taxon>
        <taxon>Curtobacterium</taxon>
    </lineage>
</organism>
<proteinExistence type="predicted"/>
<evidence type="ECO:0000313" key="3">
    <source>
        <dbReference type="Proteomes" id="UP000295764"/>
    </source>
</evidence>
<feature type="domain" description="NADPH-dependent FMN reductase-like" evidence="1">
    <location>
        <begin position="3"/>
        <end position="148"/>
    </location>
</feature>
<dbReference type="Proteomes" id="UP000295764">
    <property type="component" value="Unassembled WGS sequence"/>
</dbReference>
<dbReference type="GO" id="GO:0010181">
    <property type="term" value="F:FMN binding"/>
    <property type="evidence" value="ECO:0007669"/>
    <property type="project" value="TreeGrafter"/>
</dbReference>
<dbReference type="PANTHER" id="PTHR30543:SF21">
    <property type="entry name" value="NAD(P)H-DEPENDENT FMN REDUCTASE LOT6"/>
    <property type="match status" value="1"/>
</dbReference>
<dbReference type="RefSeq" id="WP_133519894.1">
    <property type="nucleotide sequence ID" value="NZ_SNVW01000006.1"/>
</dbReference>
<comment type="caution">
    <text evidence="2">The sequence shown here is derived from an EMBL/GenBank/DDBJ whole genome shotgun (WGS) entry which is preliminary data.</text>
</comment>
<evidence type="ECO:0000259" key="1">
    <source>
        <dbReference type="Pfam" id="PF03358"/>
    </source>
</evidence>
<dbReference type="InterPro" id="IPR050712">
    <property type="entry name" value="NAD(P)H-dep_reductase"/>
</dbReference>
<evidence type="ECO:0000313" key="2">
    <source>
        <dbReference type="EMBL" id="TDN43900.1"/>
    </source>
</evidence>
<dbReference type="GO" id="GO:0016491">
    <property type="term" value="F:oxidoreductase activity"/>
    <property type="evidence" value="ECO:0007669"/>
    <property type="project" value="InterPro"/>
</dbReference>
<dbReference type="AlphaFoldDB" id="A0A4R6DH70"/>
<reference evidence="2 3" key="1">
    <citation type="submission" date="2019-03" db="EMBL/GenBank/DDBJ databases">
        <title>Genomic analyses of the natural microbiome of Caenorhabditis elegans.</title>
        <authorList>
            <person name="Samuel B."/>
        </authorList>
    </citation>
    <scope>NUCLEOTIDE SEQUENCE [LARGE SCALE GENOMIC DNA]</scope>
    <source>
        <strain evidence="2 3">JUb65</strain>
    </source>
</reference>
<accession>A0A4R6DH70</accession>
<dbReference type="PANTHER" id="PTHR30543">
    <property type="entry name" value="CHROMATE REDUCTASE"/>
    <property type="match status" value="1"/>
</dbReference>